<reference evidence="3" key="1">
    <citation type="submission" date="2022-11" db="UniProtKB">
        <authorList>
            <consortium name="WormBaseParasite"/>
        </authorList>
    </citation>
    <scope>IDENTIFICATION</scope>
</reference>
<evidence type="ECO:0000313" key="3">
    <source>
        <dbReference type="WBParaSite" id="PSU_v2.g21038.t1"/>
    </source>
</evidence>
<organism evidence="2 3">
    <name type="scientific">Panagrolaimus superbus</name>
    <dbReference type="NCBI Taxonomy" id="310955"/>
    <lineage>
        <taxon>Eukaryota</taxon>
        <taxon>Metazoa</taxon>
        <taxon>Ecdysozoa</taxon>
        <taxon>Nematoda</taxon>
        <taxon>Chromadorea</taxon>
        <taxon>Rhabditida</taxon>
        <taxon>Tylenchina</taxon>
        <taxon>Panagrolaimomorpha</taxon>
        <taxon>Panagrolaimoidea</taxon>
        <taxon>Panagrolaimidae</taxon>
        <taxon>Panagrolaimus</taxon>
    </lineage>
</organism>
<protein>
    <submittedName>
        <fullName evidence="3">Uncharacterized protein</fullName>
    </submittedName>
</protein>
<sequence>MGLFLGCEGRPYEPDYDNPDEIVVPGQEGSGNVEADAEPALIMLRHMWQSVQELKRKQNSEDIPPAFGQGLAQQLEVLRKLNRRQALRRQIENALENGKNEQSNFESTELDTTAGGGHSKMDPHFPSETSSSDKKPLLLIFGRTTSEPKN</sequence>
<dbReference type="WBParaSite" id="PSU_v2.g21038.t1">
    <property type="protein sequence ID" value="PSU_v2.g21038.t1"/>
    <property type="gene ID" value="PSU_v2.g21038"/>
</dbReference>
<feature type="compositionally biased region" description="Polar residues" evidence="1">
    <location>
        <begin position="100"/>
        <end position="111"/>
    </location>
</feature>
<keyword evidence="2" id="KW-1185">Reference proteome</keyword>
<name>A0A914YL08_9BILA</name>
<dbReference type="AlphaFoldDB" id="A0A914YL08"/>
<proteinExistence type="predicted"/>
<feature type="region of interest" description="Disordered" evidence="1">
    <location>
        <begin position="92"/>
        <end position="150"/>
    </location>
</feature>
<feature type="compositionally biased region" description="Basic and acidic residues" evidence="1">
    <location>
        <begin position="119"/>
        <end position="136"/>
    </location>
</feature>
<dbReference type="Proteomes" id="UP000887577">
    <property type="component" value="Unplaced"/>
</dbReference>
<feature type="region of interest" description="Disordered" evidence="1">
    <location>
        <begin position="1"/>
        <end position="33"/>
    </location>
</feature>
<evidence type="ECO:0000313" key="2">
    <source>
        <dbReference type="Proteomes" id="UP000887577"/>
    </source>
</evidence>
<accession>A0A914YL08</accession>
<evidence type="ECO:0000256" key="1">
    <source>
        <dbReference type="SAM" id="MobiDB-lite"/>
    </source>
</evidence>